<keyword evidence="2" id="KW-0479">Metal-binding</keyword>
<dbReference type="InterPro" id="IPR007197">
    <property type="entry name" value="rSAM"/>
</dbReference>
<dbReference type="SMART" id="SM00729">
    <property type="entry name" value="Elp3"/>
    <property type="match status" value="1"/>
</dbReference>
<keyword evidence="1" id="KW-0949">S-adenosyl-L-methionine</keyword>
<protein>
    <submittedName>
        <fullName evidence="6">Uncharacterized radical-SAM-domain protein HTH_1873</fullName>
    </submittedName>
</protein>
<feature type="domain" description="Elp3/MiaA/NifB-like radical SAM core" evidence="5">
    <location>
        <begin position="61"/>
        <end position="265"/>
    </location>
</feature>
<evidence type="ECO:0000256" key="3">
    <source>
        <dbReference type="ARBA" id="ARBA00023004"/>
    </source>
</evidence>
<dbReference type="Pfam" id="PF04055">
    <property type="entry name" value="Radical_SAM"/>
    <property type="match status" value="1"/>
</dbReference>
<dbReference type="GO" id="GO:0051536">
    <property type="term" value="F:iron-sulfur cluster binding"/>
    <property type="evidence" value="ECO:0007669"/>
    <property type="project" value="UniProtKB-KW"/>
</dbReference>
<dbReference type="SFLD" id="SFLDS00029">
    <property type="entry name" value="Radical_SAM"/>
    <property type="match status" value="1"/>
</dbReference>
<reference evidence="6" key="1">
    <citation type="submission" date="2018-06" db="EMBL/GenBank/DDBJ databases">
        <authorList>
            <person name="Zhirakovskaya E."/>
        </authorList>
    </citation>
    <scope>NUCLEOTIDE SEQUENCE</scope>
</reference>
<dbReference type="GO" id="GO:0046872">
    <property type="term" value="F:metal ion binding"/>
    <property type="evidence" value="ECO:0007669"/>
    <property type="project" value="UniProtKB-KW"/>
</dbReference>
<dbReference type="InterPro" id="IPR013785">
    <property type="entry name" value="Aldolase_TIM"/>
</dbReference>
<dbReference type="InterPro" id="IPR006638">
    <property type="entry name" value="Elp3/MiaA/NifB-like_rSAM"/>
</dbReference>
<evidence type="ECO:0000256" key="1">
    <source>
        <dbReference type="ARBA" id="ARBA00022691"/>
    </source>
</evidence>
<accession>A0A3B0SK58</accession>
<evidence type="ECO:0000256" key="4">
    <source>
        <dbReference type="ARBA" id="ARBA00023014"/>
    </source>
</evidence>
<dbReference type="SUPFAM" id="SSF102114">
    <property type="entry name" value="Radical SAM enzymes"/>
    <property type="match status" value="1"/>
</dbReference>
<dbReference type="PANTHER" id="PTHR43288">
    <property type="entry name" value="BIOTIN SYNTHASE-RELATED PROTEIN, RADICAL SAM SUPERFAMILY"/>
    <property type="match status" value="1"/>
</dbReference>
<evidence type="ECO:0000259" key="5">
    <source>
        <dbReference type="SMART" id="SM00729"/>
    </source>
</evidence>
<sequence>MNWLDRIVEIEEFEDAAFDAKLVGQMQAHAEVSSKRPIRFSTPTFKEFESSELSGCGKNSFPAFSITAGGCALNCDHCQKKILEPMIPATKPEMLEQKVRDLVLMQDLQGFLLSGGSNRRNEIRYERYLPVVERLKHDFPHLQVAIHTALLDEAAAKRMESAGVDSAMMDVIGAQETIKQVYKLDRPVADFEATLAALTSTKLQVTPHIVVGLHYGKLLGEQNALDIVSRYDCHALVLVVIMPFYAKPGTFETPSTSDIGQIFLSARQRLPNKQVLLGCARPPGMHKRVTDAYAVMAGLDGIAFPADGAVAACEAIGRPFHQEHACCAIKIGGSQSAQSSATCAA</sequence>
<dbReference type="SFLD" id="SFLDG01113">
    <property type="entry name" value="Uncharacterised_Radical_SAM_Su"/>
    <property type="match status" value="1"/>
</dbReference>
<keyword evidence="4" id="KW-0411">Iron-sulfur</keyword>
<proteinExistence type="predicted"/>
<evidence type="ECO:0000313" key="6">
    <source>
        <dbReference type="EMBL" id="VAW02742.1"/>
    </source>
</evidence>
<dbReference type="InterPro" id="IPR058240">
    <property type="entry name" value="rSAM_sf"/>
</dbReference>
<dbReference type="CDD" id="cd01335">
    <property type="entry name" value="Radical_SAM"/>
    <property type="match status" value="1"/>
</dbReference>
<name>A0A3B0SK58_9ZZZZ</name>
<keyword evidence="3" id="KW-0408">Iron</keyword>
<organism evidence="6">
    <name type="scientific">hydrothermal vent metagenome</name>
    <dbReference type="NCBI Taxonomy" id="652676"/>
    <lineage>
        <taxon>unclassified sequences</taxon>
        <taxon>metagenomes</taxon>
        <taxon>ecological metagenomes</taxon>
    </lineage>
</organism>
<evidence type="ECO:0000256" key="2">
    <source>
        <dbReference type="ARBA" id="ARBA00022723"/>
    </source>
</evidence>
<dbReference type="GO" id="GO:0003824">
    <property type="term" value="F:catalytic activity"/>
    <property type="evidence" value="ECO:0007669"/>
    <property type="project" value="InterPro"/>
</dbReference>
<dbReference type="AlphaFoldDB" id="A0A3B0SK58"/>
<dbReference type="EMBL" id="UOEE01000344">
    <property type="protein sequence ID" value="VAW02742.1"/>
    <property type="molecule type" value="Genomic_DNA"/>
</dbReference>
<dbReference type="PANTHER" id="PTHR43288:SF2">
    <property type="entry name" value="RADICAL SAM CORE DOMAIN-CONTAINING PROTEIN"/>
    <property type="match status" value="1"/>
</dbReference>
<gene>
    <name evidence="6" type="ORF">MNBD_ALPHA06-555</name>
</gene>
<dbReference type="Gene3D" id="3.20.20.70">
    <property type="entry name" value="Aldolase class I"/>
    <property type="match status" value="1"/>
</dbReference>